<name>M1I8L7_9PHYC</name>
<proteinExistence type="predicted"/>
<accession>M1I8L7</accession>
<gene>
    <name evidence="1" type="primary">NYs-1_116L</name>
    <name evidence="1" type="ORF">PBCVNYs1_116L</name>
</gene>
<evidence type="ECO:0000313" key="1">
    <source>
        <dbReference type="EMBL" id="AGE58606.1"/>
    </source>
</evidence>
<protein>
    <submittedName>
        <fullName evidence="1">Uncharacterized protein</fullName>
    </submittedName>
</protein>
<sequence length="190" mass="22076">MEQLDNLNKINSRLEKLKHTLQGINKKDVDTTGIRIDKDKKVLTKEEFYSDDFMRGYVRCDHVEDIEVGDFVRYKQKRDGIIRYLWGGLVTYKTPEYLRLKNVYNGMTWSVQLANPDTRNIFYVKQKMTAEDIDAYTMLSDESRRLIDLNTATSMGLIKEIIHRGDGDLILEAAGVIAENNDKTIIFKNT</sequence>
<dbReference type="KEGG" id="vg:40525470"/>
<organism evidence="1">
    <name type="scientific">Paramecium bursaria Chlorella virus NYs1</name>
    <dbReference type="NCBI Taxonomy" id="83442"/>
    <lineage>
        <taxon>Viruses</taxon>
        <taxon>Varidnaviria</taxon>
        <taxon>Bamfordvirae</taxon>
        <taxon>Nucleocytoviricota</taxon>
        <taxon>Megaviricetes</taxon>
        <taxon>Algavirales</taxon>
        <taxon>Phycodnaviridae</taxon>
        <taxon>Chlorovirus</taxon>
        <taxon>Chlorovirus newyorkense</taxon>
    </lineage>
</organism>
<dbReference type="EMBL" id="JX997183">
    <property type="protein sequence ID" value="AGE58606.1"/>
    <property type="molecule type" value="Genomic_DNA"/>
</dbReference>
<dbReference type="GeneID" id="40525470"/>
<reference evidence="1" key="1">
    <citation type="submission" date="2012-10" db="EMBL/GenBank/DDBJ databases">
        <title>Towards defining the chloroviruses: a genomic journey through a genus of large DNA viruses.</title>
        <authorList>
            <person name="Jeanniard A."/>
            <person name="Dunigan D.D."/>
            <person name="Gurnon J.R."/>
            <person name="Agarkova I."/>
            <person name="Kang M."/>
            <person name="Vitek J."/>
            <person name="Duncan G."/>
            <person name="McClung O.W."/>
            <person name="Larsen M."/>
            <person name="Claverie J.-M."/>
            <person name="Van Etten J.L."/>
            <person name="Blanc G."/>
        </authorList>
    </citation>
    <scope>NUCLEOTIDE SEQUENCE</scope>
</reference>
<dbReference type="RefSeq" id="YP_009665251.1">
    <property type="nucleotide sequence ID" value="NC_043235.1"/>
</dbReference>